<dbReference type="GO" id="GO:0016301">
    <property type="term" value="F:kinase activity"/>
    <property type="evidence" value="ECO:0007669"/>
    <property type="project" value="UniProtKB-KW"/>
</dbReference>
<evidence type="ECO:0000259" key="6">
    <source>
        <dbReference type="PROSITE" id="PS50112"/>
    </source>
</evidence>
<dbReference type="GO" id="GO:0006355">
    <property type="term" value="P:regulation of DNA-templated transcription"/>
    <property type="evidence" value="ECO:0007669"/>
    <property type="project" value="InterPro"/>
</dbReference>
<sequence length="565" mass="64512">MTISLPSIAQLISKDFLFFPSLEEWHQSHHKNHENITTLIHKDNGIYILDSHGIYQPCYTTSYYSSIPYLLKKLKNYHAVVFTNASHKPIGFLTSTMLAETLSHSYEYLQAYFETVIKTMDASVTVIDENENVNVWTNGAEAIFSVRREEILGKPITSFFHEDMLEILKTLQDGRTLHRHQHQPRKDLIVLINSHPIYLHNKIIGAVVSETDITSQVRLNQELFSVSAKMHQLEKQVAKLTPPADPFHSIKGNSPALQKTIEMAKKICATKSPVLILGESGVGKELFAKAIHEARETKQAPFISINCGAIPESLFESELFGYERGAFSGADQKGKKGKIELAKGGTLFLDEIGEMPMDMQVKLLRVLQDKTFYRVGGIKELQTDFNIIAATNRNLQKQIAEGKFREDLFYRINVVSIDVPPLRERKEDIVELIHSFLYEFSIQYKRPIQNIPQDVMYELLEHTWPGNIRELRNAIERLVVFAADGKIKREDLSFYTKTTKENTPVPLRIDINEGELLDDALNKYEKNIIQQALELEGGNKLACAKRLGITRATLYNRMKKLHIPF</sequence>
<dbReference type="InterPro" id="IPR035965">
    <property type="entry name" value="PAS-like_dom_sf"/>
</dbReference>
<organism evidence="7 8">
    <name type="scientific">Bacillus gaemokensis</name>
    <dbReference type="NCBI Taxonomy" id="574375"/>
    <lineage>
        <taxon>Bacteria</taxon>
        <taxon>Bacillati</taxon>
        <taxon>Bacillota</taxon>
        <taxon>Bacilli</taxon>
        <taxon>Bacillales</taxon>
        <taxon>Bacillaceae</taxon>
        <taxon>Bacillus</taxon>
        <taxon>Bacillus cereus group</taxon>
    </lineage>
</organism>
<dbReference type="InterPro" id="IPR027417">
    <property type="entry name" value="P-loop_NTPase"/>
</dbReference>
<dbReference type="InterPro" id="IPR009057">
    <property type="entry name" value="Homeodomain-like_sf"/>
</dbReference>
<dbReference type="PANTHER" id="PTHR32071:SF57">
    <property type="entry name" value="C4-DICARBOXYLATE TRANSPORT TRANSCRIPTIONAL REGULATORY PROTEIN DCTD"/>
    <property type="match status" value="1"/>
</dbReference>
<dbReference type="PRINTS" id="PR01590">
    <property type="entry name" value="HTHFIS"/>
</dbReference>
<dbReference type="InterPro" id="IPR025662">
    <property type="entry name" value="Sigma_54_int_dom_ATP-bd_1"/>
</dbReference>
<keyword evidence="1" id="KW-0547">Nucleotide-binding</keyword>
<dbReference type="InterPro" id="IPR013767">
    <property type="entry name" value="PAS_fold"/>
</dbReference>
<dbReference type="Gene3D" id="3.40.50.300">
    <property type="entry name" value="P-loop containing nucleotide triphosphate hydrolases"/>
    <property type="match status" value="1"/>
</dbReference>
<dbReference type="InterPro" id="IPR002197">
    <property type="entry name" value="HTH_Fis"/>
</dbReference>
<proteinExistence type="predicted"/>
<dbReference type="SUPFAM" id="SSF55785">
    <property type="entry name" value="PYP-like sensor domain (PAS domain)"/>
    <property type="match status" value="1"/>
</dbReference>
<dbReference type="PANTHER" id="PTHR32071">
    <property type="entry name" value="TRANSCRIPTIONAL REGULATORY PROTEIN"/>
    <property type="match status" value="1"/>
</dbReference>
<dbReference type="PROSITE" id="PS50045">
    <property type="entry name" value="SIGMA54_INTERACT_4"/>
    <property type="match status" value="1"/>
</dbReference>
<dbReference type="SMART" id="SM00091">
    <property type="entry name" value="PAS"/>
    <property type="match status" value="1"/>
</dbReference>
<dbReference type="AlphaFoldDB" id="A0A073KAB2"/>
<dbReference type="InterPro" id="IPR000014">
    <property type="entry name" value="PAS"/>
</dbReference>
<dbReference type="InterPro" id="IPR003593">
    <property type="entry name" value="AAA+_ATPase"/>
</dbReference>
<keyword evidence="2" id="KW-0067">ATP-binding</keyword>
<evidence type="ECO:0000256" key="2">
    <source>
        <dbReference type="ARBA" id="ARBA00022840"/>
    </source>
</evidence>
<dbReference type="InterPro" id="IPR058031">
    <property type="entry name" value="AAA_lid_NorR"/>
</dbReference>
<dbReference type="NCBIfam" id="TIGR00229">
    <property type="entry name" value="sensory_box"/>
    <property type="match status" value="1"/>
</dbReference>
<evidence type="ECO:0000256" key="1">
    <source>
        <dbReference type="ARBA" id="ARBA00022741"/>
    </source>
</evidence>
<evidence type="ECO:0000256" key="4">
    <source>
        <dbReference type="ARBA" id="ARBA00023163"/>
    </source>
</evidence>
<gene>
    <name evidence="7" type="ORF">BAGA_28100</name>
</gene>
<dbReference type="PROSITE" id="PS00688">
    <property type="entry name" value="SIGMA54_INTERACT_3"/>
    <property type="match status" value="1"/>
</dbReference>
<dbReference type="FunFam" id="3.40.50.300:FF:000006">
    <property type="entry name" value="DNA-binding transcriptional regulator NtrC"/>
    <property type="match status" value="1"/>
</dbReference>
<keyword evidence="3" id="KW-0805">Transcription regulation</keyword>
<dbReference type="STRING" id="574375.AZF08_19610"/>
<dbReference type="Pfam" id="PF25601">
    <property type="entry name" value="AAA_lid_14"/>
    <property type="match status" value="1"/>
</dbReference>
<dbReference type="EMBL" id="JOTM01000008">
    <property type="protein sequence ID" value="KEK24239.1"/>
    <property type="molecule type" value="Genomic_DNA"/>
</dbReference>
<dbReference type="Proteomes" id="UP000027778">
    <property type="component" value="Unassembled WGS sequence"/>
</dbReference>
<keyword evidence="8" id="KW-1185">Reference proteome</keyword>
<keyword evidence="7" id="KW-0418">Kinase</keyword>
<dbReference type="Pfam" id="PF00158">
    <property type="entry name" value="Sigma54_activat"/>
    <property type="match status" value="1"/>
</dbReference>
<keyword evidence="7" id="KW-0808">Transferase</keyword>
<dbReference type="SUPFAM" id="SSF46689">
    <property type="entry name" value="Homeodomain-like"/>
    <property type="match status" value="1"/>
</dbReference>
<dbReference type="GO" id="GO:0005524">
    <property type="term" value="F:ATP binding"/>
    <property type="evidence" value="ECO:0007669"/>
    <property type="project" value="UniProtKB-KW"/>
</dbReference>
<feature type="domain" description="PAS" evidence="6">
    <location>
        <begin position="109"/>
        <end position="163"/>
    </location>
</feature>
<accession>A0A073KAB2</accession>
<dbReference type="SMART" id="SM00382">
    <property type="entry name" value="AAA"/>
    <property type="match status" value="1"/>
</dbReference>
<dbReference type="CDD" id="cd00009">
    <property type="entry name" value="AAA"/>
    <property type="match status" value="1"/>
</dbReference>
<dbReference type="Gene3D" id="1.10.8.60">
    <property type="match status" value="1"/>
</dbReference>
<dbReference type="OrthoDB" id="9771372at2"/>
<evidence type="ECO:0000259" key="5">
    <source>
        <dbReference type="PROSITE" id="PS50045"/>
    </source>
</evidence>
<evidence type="ECO:0000313" key="8">
    <source>
        <dbReference type="Proteomes" id="UP000027778"/>
    </source>
</evidence>
<dbReference type="Pfam" id="PF00989">
    <property type="entry name" value="PAS"/>
    <property type="match status" value="1"/>
</dbReference>
<dbReference type="Pfam" id="PF02954">
    <property type="entry name" value="HTH_8"/>
    <property type="match status" value="1"/>
</dbReference>
<dbReference type="InterPro" id="IPR002078">
    <property type="entry name" value="Sigma_54_int"/>
</dbReference>
<dbReference type="Gene3D" id="1.10.10.60">
    <property type="entry name" value="Homeodomain-like"/>
    <property type="match status" value="1"/>
</dbReference>
<dbReference type="CDD" id="cd00130">
    <property type="entry name" value="PAS"/>
    <property type="match status" value="1"/>
</dbReference>
<protein>
    <submittedName>
        <fullName evidence="7">Histidine kinase</fullName>
    </submittedName>
</protein>
<dbReference type="GO" id="GO:0043565">
    <property type="term" value="F:sequence-specific DNA binding"/>
    <property type="evidence" value="ECO:0007669"/>
    <property type="project" value="InterPro"/>
</dbReference>
<dbReference type="InterPro" id="IPR025944">
    <property type="entry name" value="Sigma_54_int_dom_CS"/>
</dbReference>
<reference evidence="7 8" key="1">
    <citation type="submission" date="2014-06" db="EMBL/GenBank/DDBJ databases">
        <title>Draft genome sequence of Bacillus gaemokensis JCM 15801 (MCCC 1A00707).</title>
        <authorList>
            <person name="Lai Q."/>
            <person name="Liu Y."/>
            <person name="Shao Z."/>
        </authorList>
    </citation>
    <scope>NUCLEOTIDE SEQUENCE [LARGE SCALE GENOMIC DNA]</scope>
    <source>
        <strain evidence="7 8">JCM 15801</strain>
    </source>
</reference>
<keyword evidence="4" id="KW-0804">Transcription</keyword>
<dbReference type="PROSITE" id="PS00675">
    <property type="entry name" value="SIGMA54_INTERACT_1"/>
    <property type="match status" value="1"/>
</dbReference>
<dbReference type="PROSITE" id="PS50112">
    <property type="entry name" value="PAS"/>
    <property type="match status" value="1"/>
</dbReference>
<dbReference type="SUPFAM" id="SSF52540">
    <property type="entry name" value="P-loop containing nucleoside triphosphate hydrolases"/>
    <property type="match status" value="1"/>
</dbReference>
<dbReference type="eggNOG" id="COG3829">
    <property type="taxonomic scope" value="Bacteria"/>
</dbReference>
<comment type="caution">
    <text evidence="7">The sequence shown here is derived from an EMBL/GenBank/DDBJ whole genome shotgun (WGS) entry which is preliminary data.</text>
</comment>
<dbReference type="Gene3D" id="3.30.450.20">
    <property type="entry name" value="PAS domain"/>
    <property type="match status" value="1"/>
</dbReference>
<name>A0A073KAB2_9BACI</name>
<evidence type="ECO:0000256" key="3">
    <source>
        <dbReference type="ARBA" id="ARBA00023015"/>
    </source>
</evidence>
<feature type="domain" description="Sigma-54 factor interaction" evidence="5">
    <location>
        <begin position="250"/>
        <end position="480"/>
    </location>
</feature>
<evidence type="ECO:0000313" key="7">
    <source>
        <dbReference type="EMBL" id="KEK24239.1"/>
    </source>
</evidence>
<dbReference type="RefSeq" id="WP_033674606.1">
    <property type="nucleotide sequence ID" value="NZ_JOTM01000008.1"/>
</dbReference>